<evidence type="ECO:0000313" key="11">
    <source>
        <dbReference type="Proteomes" id="UP000218620"/>
    </source>
</evidence>
<dbReference type="Proteomes" id="UP000218620">
    <property type="component" value="Unassembled WGS sequence"/>
</dbReference>
<evidence type="ECO:0000313" key="7">
    <source>
        <dbReference type="EMBL" id="SMX81785.1"/>
    </source>
</evidence>
<evidence type="ECO:0000313" key="3">
    <source>
        <dbReference type="EMBL" id="AZT96802.1"/>
    </source>
</evidence>
<dbReference type="EMBL" id="FXZG01000017">
    <property type="protein sequence ID" value="SMX93912.1"/>
    <property type="molecule type" value="Genomic_DNA"/>
</dbReference>
<evidence type="ECO:0000313" key="14">
    <source>
        <dbReference type="Proteomes" id="UP000234525"/>
    </source>
</evidence>
<evidence type="ECO:0000313" key="10">
    <source>
        <dbReference type="Proteomes" id="UP000218377"/>
    </source>
</evidence>
<evidence type="ECO:0000313" key="15">
    <source>
        <dbReference type="Proteomes" id="UP000282731"/>
    </source>
</evidence>
<evidence type="ECO:0000313" key="8">
    <source>
        <dbReference type="EMBL" id="SMX93912.1"/>
    </source>
</evidence>
<dbReference type="Proteomes" id="UP000218377">
    <property type="component" value="Unassembled WGS sequence"/>
</dbReference>
<evidence type="ECO:0000313" key="9">
    <source>
        <dbReference type="Proteomes" id="UP000094793"/>
    </source>
</evidence>
<reference evidence="9" key="2">
    <citation type="submission" date="2016-09" db="EMBL/GenBank/DDBJ databases">
        <title>Complete Genome Sequence of Brevibacterium linens SMQ-1335.</title>
        <authorList>
            <person name="de Melo A.G."/>
            <person name="Labrie S.J."/>
            <person name="Dumaresq J."/>
            <person name="Roberts R.J."/>
            <person name="Tremblay D.M."/>
            <person name="Moineau S."/>
        </authorList>
    </citation>
    <scope>NUCLEOTIDE SEQUENCE [LARGE SCALE GENOMIC DNA]</scope>
    <source>
        <strain evidence="9">SMQ-1335</strain>
    </source>
</reference>
<dbReference type="KEGG" id="blin:BLSMQ_1391"/>
<reference evidence="3 15" key="7">
    <citation type="submission" date="2019-01" db="EMBL/GenBank/DDBJ databases">
        <title>Comparative genomic analysis of Brevibacterium aurantiacum sheds light on its evolution and its adaptation to smear-ripened cheeses.</title>
        <authorList>
            <person name="Moineau S."/>
        </authorList>
    </citation>
    <scope>NUCLEOTIDE SEQUENCE [LARGE SCALE GENOMIC DNA]</scope>
    <source>
        <strain evidence="3 15">SMQ-1420</strain>
    </source>
</reference>
<dbReference type="EMBL" id="FXZB01000008">
    <property type="protein sequence ID" value="SMX75057.1"/>
    <property type="molecule type" value="Genomic_DNA"/>
</dbReference>
<accession>A0A2A3YXK7</accession>
<dbReference type="Proteomes" id="UP000234289">
    <property type="component" value="Unassembled WGS sequence"/>
</dbReference>
<dbReference type="EMBL" id="CP017150">
    <property type="protein sequence ID" value="AOP53101.1"/>
    <property type="molecule type" value="Genomic_DNA"/>
</dbReference>
<dbReference type="AlphaFoldDB" id="A0A1D7W256"/>
<evidence type="ECO:0000313" key="5">
    <source>
        <dbReference type="EMBL" id="PCC44512.1"/>
    </source>
</evidence>
<reference evidence="3 15" key="6">
    <citation type="submission" date="2017-12" db="EMBL/GenBank/DDBJ databases">
        <authorList>
            <person name="Levesque S."/>
        </authorList>
    </citation>
    <scope>NUCLEOTIDE SEQUENCE [LARGE SCALE GENOMIC DNA]</scope>
    <source>
        <strain evidence="3 15">SMQ-1420</strain>
    </source>
</reference>
<accession>A0A1D7W256</accession>
<dbReference type="EMBL" id="NRGQ01000003">
    <property type="protein sequence ID" value="PCC44512.1"/>
    <property type="molecule type" value="Genomic_DNA"/>
</dbReference>
<sequence length="60" mass="6660">MSENHQPENGQDESSTSPAEATEGSAERSESAQSRHDHDDKMVDEWEDESFPASDPPGHY</sequence>
<evidence type="ECO:0000313" key="4">
    <source>
        <dbReference type="EMBL" id="PCC19462.1"/>
    </source>
</evidence>
<evidence type="ECO:0000313" key="2">
    <source>
        <dbReference type="EMBL" id="AOP53101.1"/>
    </source>
</evidence>
<reference evidence="12 14" key="4">
    <citation type="submission" date="2017-03" db="EMBL/GenBank/DDBJ databases">
        <authorList>
            <person name="Monnet C."/>
        </authorList>
    </citation>
    <scope>NUCLEOTIDE SEQUENCE [LARGE SCALE GENOMIC DNA]</scope>
    <source>
        <strain evidence="14">ATCC 9175</strain>
        <strain evidence="12">CNRZ 920</strain>
    </source>
</reference>
<reference evidence="6 13" key="5">
    <citation type="submission" date="2017-03" db="EMBL/GenBank/DDBJ databases">
        <authorList>
            <person name="Afonso C.L."/>
            <person name="Miller P.J."/>
            <person name="Scott M.A."/>
            <person name="Spackman E."/>
            <person name="Goraichik I."/>
            <person name="Dimitrov K.M."/>
            <person name="Suarez D.L."/>
            <person name="Swayne D.E."/>
        </authorList>
    </citation>
    <scope>NUCLEOTIDE SEQUENCE [LARGE SCALE GENOMIC DNA]</scope>
    <source>
        <strain evidence="7">8</strain>
        <strain evidence="13">8(6)</strain>
        <strain evidence="6">ATCC 9175</strain>
        <strain evidence="8">CNRZ 920</strain>
    </source>
</reference>
<name>A0A1D7W256_BREAU</name>
<gene>
    <name evidence="6" type="ORF">BAUR9175_01367</name>
    <name evidence="8" type="ORF">BAUR920_02740</name>
    <name evidence="7" type="ORF">BAURA86_01216</name>
    <name evidence="2" type="ORF">BLSMQ_1391</name>
    <name evidence="5" type="ORF">CIK65_02710</name>
    <name evidence="4" type="ORF">CIK79_14905</name>
    <name evidence="3" type="ORF">CXR27_07125</name>
</gene>
<evidence type="ECO:0000313" key="12">
    <source>
        <dbReference type="Proteomes" id="UP000234289"/>
    </source>
</evidence>
<reference evidence="2" key="1">
    <citation type="submission" date="2016-09" db="EMBL/GenBank/DDBJ databases">
        <title>Complete Genome Sequence of Brevibacterium aurantiacum SMQ-1335.</title>
        <authorList>
            <person name="de Melo A.G."/>
            <person name="Labrie S.J."/>
            <person name="Dumaresq J."/>
            <person name="Roberts R.J."/>
            <person name="Tremblay D.M."/>
            <person name="Moineau S."/>
        </authorList>
    </citation>
    <scope>NUCLEOTIDE SEQUENCE</scope>
    <source>
        <strain evidence="2">SMQ-1335</strain>
    </source>
</reference>
<dbReference type="PATRIC" id="fig|1703.10.peg.1426"/>
<dbReference type="RefSeq" id="WP_009884779.1">
    <property type="nucleotide sequence ID" value="NZ_AAGP01000040.1"/>
</dbReference>
<accession>A0A2H1J2U5</accession>
<organism evidence="2 9">
    <name type="scientific">Brevibacterium aurantiacum</name>
    <dbReference type="NCBI Taxonomy" id="273384"/>
    <lineage>
        <taxon>Bacteria</taxon>
        <taxon>Bacillati</taxon>
        <taxon>Actinomycetota</taxon>
        <taxon>Actinomycetes</taxon>
        <taxon>Micrococcales</taxon>
        <taxon>Brevibacteriaceae</taxon>
        <taxon>Brevibacterium</taxon>
    </lineage>
</organism>
<protein>
    <submittedName>
        <fullName evidence="2">Uncharacterized protein</fullName>
    </submittedName>
</protein>
<dbReference type="Proteomes" id="UP000094793">
    <property type="component" value="Chromosome"/>
</dbReference>
<dbReference type="OrthoDB" id="4991085at2"/>
<dbReference type="EMBL" id="FXZI01000003">
    <property type="protein sequence ID" value="SMX81785.1"/>
    <property type="molecule type" value="Genomic_DNA"/>
</dbReference>
<dbReference type="Proteomes" id="UP000234525">
    <property type="component" value="Unassembled WGS sequence"/>
</dbReference>
<evidence type="ECO:0000256" key="1">
    <source>
        <dbReference type="SAM" id="MobiDB-lite"/>
    </source>
</evidence>
<feature type="region of interest" description="Disordered" evidence="1">
    <location>
        <begin position="1"/>
        <end position="60"/>
    </location>
</feature>
<dbReference type="EMBL" id="NRGX01000001">
    <property type="protein sequence ID" value="PCC19462.1"/>
    <property type="molecule type" value="Genomic_DNA"/>
</dbReference>
<dbReference type="Proteomes" id="UP000282731">
    <property type="component" value="Chromosome"/>
</dbReference>
<keyword evidence="14" id="KW-1185">Reference proteome</keyword>
<dbReference type="GeneID" id="60905747"/>
<evidence type="ECO:0000313" key="13">
    <source>
        <dbReference type="Proteomes" id="UP000234300"/>
    </source>
</evidence>
<dbReference type="Proteomes" id="UP000234300">
    <property type="component" value="Unassembled WGS sequence"/>
</dbReference>
<proteinExistence type="predicted"/>
<feature type="compositionally biased region" description="Basic and acidic residues" evidence="1">
    <location>
        <begin position="25"/>
        <end position="44"/>
    </location>
</feature>
<reference evidence="10 11" key="3">
    <citation type="journal article" date="2017" name="Elife">
        <title>Extensive horizontal gene transfer in cheese-associated bacteria.</title>
        <authorList>
            <person name="Bonham K.S."/>
            <person name="Wolfe B.E."/>
            <person name="Dutton R.J."/>
        </authorList>
    </citation>
    <scope>NUCLEOTIDE SEQUENCE [LARGE SCALE GENOMIC DNA]</scope>
    <source>
        <strain evidence="5 11">962_8</strain>
        <strain evidence="4 10">JB5</strain>
    </source>
</reference>
<feature type="compositionally biased region" description="Polar residues" evidence="1">
    <location>
        <begin position="1"/>
        <end position="19"/>
    </location>
</feature>
<dbReference type="EMBL" id="CP025334">
    <property type="protein sequence ID" value="AZT96802.1"/>
    <property type="molecule type" value="Genomic_DNA"/>
</dbReference>
<evidence type="ECO:0000313" key="6">
    <source>
        <dbReference type="EMBL" id="SMX75057.1"/>
    </source>
</evidence>